<sequence>MAWGQHGREQAHACCQSSLCLRTTSSAVEGYHWGLLPGLVLVPLPSLTAAPLDFNYTELLPLLCTHTPTHTSTHNSLAAGYENVVKYSTSMCVGAIDTFSSLNLVLLLYSYLAFLPFFLIIFVFFVYYCLCG</sequence>
<evidence type="ECO:0000313" key="2">
    <source>
        <dbReference type="EMBL" id="MEQ2220158.1"/>
    </source>
</evidence>
<name>A0ABV0SHU9_9TELE</name>
<feature type="transmembrane region" description="Helical" evidence="1">
    <location>
        <begin position="108"/>
        <end position="130"/>
    </location>
</feature>
<organism evidence="2 3">
    <name type="scientific">Ilyodon furcidens</name>
    <name type="common">goldbreast splitfin</name>
    <dbReference type="NCBI Taxonomy" id="33524"/>
    <lineage>
        <taxon>Eukaryota</taxon>
        <taxon>Metazoa</taxon>
        <taxon>Chordata</taxon>
        <taxon>Craniata</taxon>
        <taxon>Vertebrata</taxon>
        <taxon>Euteleostomi</taxon>
        <taxon>Actinopterygii</taxon>
        <taxon>Neopterygii</taxon>
        <taxon>Teleostei</taxon>
        <taxon>Neoteleostei</taxon>
        <taxon>Acanthomorphata</taxon>
        <taxon>Ovalentaria</taxon>
        <taxon>Atherinomorphae</taxon>
        <taxon>Cyprinodontiformes</taxon>
        <taxon>Goodeidae</taxon>
        <taxon>Ilyodon</taxon>
    </lineage>
</organism>
<keyword evidence="3" id="KW-1185">Reference proteome</keyword>
<reference evidence="2 3" key="1">
    <citation type="submission" date="2021-06" db="EMBL/GenBank/DDBJ databases">
        <authorList>
            <person name="Palmer J.M."/>
        </authorList>
    </citation>
    <scope>NUCLEOTIDE SEQUENCE [LARGE SCALE GENOMIC DNA]</scope>
    <source>
        <strain evidence="3">if_2019</strain>
        <tissue evidence="2">Muscle</tissue>
    </source>
</reference>
<evidence type="ECO:0000256" key="1">
    <source>
        <dbReference type="SAM" id="Phobius"/>
    </source>
</evidence>
<dbReference type="EMBL" id="JAHRIQ010000119">
    <property type="protein sequence ID" value="MEQ2220158.1"/>
    <property type="molecule type" value="Genomic_DNA"/>
</dbReference>
<accession>A0ABV0SHU9</accession>
<keyword evidence="1" id="KW-0472">Membrane</keyword>
<proteinExistence type="predicted"/>
<gene>
    <name evidence="2" type="ORF">ILYODFUR_002500</name>
</gene>
<keyword evidence="1" id="KW-0812">Transmembrane</keyword>
<protein>
    <submittedName>
        <fullName evidence="2">Uncharacterized protein</fullName>
    </submittedName>
</protein>
<evidence type="ECO:0000313" key="3">
    <source>
        <dbReference type="Proteomes" id="UP001482620"/>
    </source>
</evidence>
<dbReference type="Proteomes" id="UP001482620">
    <property type="component" value="Unassembled WGS sequence"/>
</dbReference>
<comment type="caution">
    <text evidence="2">The sequence shown here is derived from an EMBL/GenBank/DDBJ whole genome shotgun (WGS) entry which is preliminary data.</text>
</comment>
<keyword evidence="1" id="KW-1133">Transmembrane helix</keyword>